<sequence length="219" mass="22783">MLTTRTARWTLVVVVAVVALIAALVVALRDQTSSPTSAPDGSPRMHRDADTAVALAGPRQRADLAPCPRPGGRPGSAALRGVTVDCAADGSAVDVGPALAGHRVLLNLWAYWCGPCAAELPAMAEYQRRVGADVTVVTVHQDENETAALLRLAELGVHLPTLQDGGRRVAAALHAPNVMPATIVLDSDGSVAETLPRAFATADEITDAVGRLDARRGRP</sequence>
<keyword evidence="4" id="KW-1015">Disulfide bond</keyword>
<dbReference type="Pfam" id="PF08534">
    <property type="entry name" value="Redoxin"/>
    <property type="match status" value="1"/>
</dbReference>
<accession>A0ABY8VS01</accession>
<protein>
    <submittedName>
        <fullName evidence="7">TlpA disulfide reductase family protein</fullName>
    </submittedName>
</protein>
<dbReference type="PANTHER" id="PTHR42852:SF6">
    <property type="entry name" value="THIOL:DISULFIDE INTERCHANGE PROTEIN DSBE"/>
    <property type="match status" value="1"/>
</dbReference>
<evidence type="ECO:0000256" key="3">
    <source>
        <dbReference type="ARBA" id="ARBA00022968"/>
    </source>
</evidence>
<dbReference type="InterPro" id="IPR013740">
    <property type="entry name" value="Redoxin"/>
</dbReference>
<dbReference type="Proteomes" id="UP001236585">
    <property type="component" value="Chromosome"/>
</dbReference>
<dbReference type="EMBL" id="CP126981">
    <property type="protein sequence ID" value="WIM86419.1"/>
    <property type="molecule type" value="Genomic_DNA"/>
</dbReference>
<dbReference type="PROSITE" id="PS51352">
    <property type="entry name" value="THIOREDOXIN_2"/>
    <property type="match status" value="1"/>
</dbReference>
<reference evidence="7 8" key="1">
    <citation type="journal article" date="2023" name="Microbiol. Resour. Announc.">
        <title>Complete Genome Sequence of Mycobacterium wuenschmanii, a novel Nontuberculous Mycobacterium Isolated from a captive population of Amazon Milk Frogs.</title>
        <authorList>
            <person name="Hicks J."/>
            <person name="Zeineldin M."/>
            <person name="Ward H."/>
            <person name="Wuenschmann A."/>
            <person name="Camp P."/>
            <person name="Farrell D."/>
            <person name="Lehman K."/>
            <person name="Thacker T."/>
            <person name="Cuthbert E."/>
        </authorList>
    </citation>
    <scope>NUCLEOTIDE SEQUENCE [LARGE SCALE GENOMIC DNA]</scope>
    <source>
        <strain evidence="7 8">Wuenschmanii</strain>
    </source>
</reference>
<dbReference type="InterPro" id="IPR017937">
    <property type="entry name" value="Thioredoxin_CS"/>
</dbReference>
<evidence type="ECO:0000313" key="8">
    <source>
        <dbReference type="Proteomes" id="UP001236585"/>
    </source>
</evidence>
<keyword evidence="8" id="KW-1185">Reference proteome</keyword>
<dbReference type="PANTHER" id="PTHR42852">
    <property type="entry name" value="THIOL:DISULFIDE INTERCHANGE PROTEIN DSBE"/>
    <property type="match status" value="1"/>
</dbReference>
<keyword evidence="5" id="KW-0676">Redox-active center</keyword>
<proteinExistence type="predicted"/>
<name>A0ABY8VS01_9MYCO</name>
<dbReference type="CDD" id="cd02966">
    <property type="entry name" value="TlpA_like_family"/>
    <property type="match status" value="1"/>
</dbReference>
<evidence type="ECO:0000313" key="7">
    <source>
        <dbReference type="EMBL" id="WIM86419.1"/>
    </source>
</evidence>
<dbReference type="InterPro" id="IPR013766">
    <property type="entry name" value="Thioredoxin_domain"/>
</dbReference>
<keyword evidence="2" id="KW-0201">Cytochrome c-type biogenesis</keyword>
<evidence type="ECO:0000259" key="6">
    <source>
        <dbReference type="PROSITE" id="PS51352"/>
    </source>
</evidence>
<evidence type="ECO:0000256" key="1">
    <source>
        <dbReference type="ARBA" id="ARBA00004196"/>
    </source>
</evidence>
<comment type="subcellular location">
    <subcellularLocation>
        <location evidence="1">Cell envelope</location>
    </subcellularLocation>
</comment>
<gene>
    <name evidence="7" type="ORF">PT015_16085</name>
</gene>
<keyword evidence="3" id="KW-0812">Transmembrane</keyword>
<dbReference type="Gene3D" id="3.40.30.10">
    <property type="entry name" value="Glutaredoxin"/>
    <property type="match status" value="1"/>
</dbReference>
<dbReference type="InterPro" id="IPR050553">
    <property type="entry name" value="Thioredoxin_ResA/DsbE_sf"/>
</dbReference>
<feature type="domain" description="Thioredoxin" evidence="6">
    <location>
        <begin position="73"/>
        <end position="214"/>
    </location>
</feature>
<evidence type="ECO:0000256" key="2">
    <source>
        <dbReference type="ARBA" id="ARBA00022748"/>
    </source>
</evidence>
<dbReference type="SUPFAM" id="SSF52833">
    <property type="entry name" value="Thioredoxin-like"/>
    <property type="match status" value="1"/>
</dbReference>
<organism evidence="7 8">
    <name type="scientific">Candidatus Mycobacterium wuenschmannii</name>
    <dbReference type="NCBI Taxonomy" id="3027808"/>
    <lineage>
        <taxon>Bacteria</taxon>
        <taxon>Bacillati</taxon>
        <taxon>Actinomycetota</taxon>
        <taxon>Actinomycetes</taxon>
        <taxon>Mycobacteriales</taxon>
        <taxon>Mycobacteriaceae</taxon>
        <taxon>Mycobacterium</taxon>
    </lineage>
</organism>
<dbReference type="RefSeq" id="WP_285185743.1">
    <property type="nucleotide sequence ID" value="NZ_CP126981.1"/>
</dbReference>
<evidence type="ECO:0000256" key="4">
    <source>
        <dbReference type="ARBA" id="ARBA00023157"/>
    </source>
</evidence>
<dbReference type="PROSITE" id="PS00194">
    <property type="entry name" value="THIOREDOXIN_1"/>
    <property type="match status" value="1"/>
</dbReference>
<evidence type="ECO:0000256" key="5">
    <source>
        <dbReference type="ARBA" id="ARBA00023284"/>
    </source>
</evidence>
<keyword evidence="3" id="KW-0735">Signal-anchor</keyword>
<dbReference type="InterPro" id="IPR036249">
    <property type="entry name" value="Thioredoxin-like_sf"/>
</dbReference>